<accession>A0A6S7GP10</accession>
<dbReference type="AlphaFoldDB" id="A0A6S7GP10"/>
<evidence type="ECO:0000313" key="3">
    <source>
        <dbReference type="Proteomes" id="UP001152795"/>
    </source>
</evidence>
<dbReference type="OrthoDB" id="5984802at2759"/>
<name>A0A6S7GP10_PARCT</name>
<proteinExistence type="predicted"/>
<organism evidence="2 3">
    <name type="scientific">Paramuricea clavata</name>
    <name type="common">Red gorgonian</name>
    <name type="synonym">Violescent sea-whip</name>
    <dbReference type="NCBI Taxonomy" id="317549"/>
    <lineage>
        <taxon>Eukaryota</taxon>
        <taxon>Metazoa</taxon>
        <taxon>Cnidaria</taxon>
        <taxon>Anthozoa</taxon>
        <taxon>Octocorallia</taxon>
        <taxon>Malacalcyonacea</taxon>
        <taxon>Plexauridae</taxon>
        <taxon>Paramuricea</taxon>
    </lineage>
</organism>
<dbReference type="SUPFAM" id="SSF53098">
    <property type="entry name" value="Ribonuclease H-like"/>
    <property type="match status" value="1"/>
</dbReference>
<protein>
    <submittedName>
        <fullName evidence="2">52 kDa repressor of the inhibitor of the kinase-like</fullName>
    </submittedName>
</protein>
<sequence length="354" mass="40281">MARRPKTGKQYMKVTYPKYKLGEEIVQECEKQEWLDQFLWLDLFLWLWYSASQDGASLQPIDNIMDANVKKEIEKNREILRPIVDSVLFCGRVRAGDNTFKTHLCECGKNRSYTSKTSQNKIIKCIGQVISENIINEIKESRYYTIIADEAADSSHKEQLSFVPLFVDSGRNVREKFICFLHCKWGLSGKNLPKLILESLDDLTLPIDNCRGQGCGGAGAVHINGLAAHILRLNPKALYTHCYSHQLNLSVCDTLSILKVKMLKHVGQAENFINISETRNMLFADHIEDSDLNTKKTKLVCLCKTRWVEWVESLDTFQDLFIPLIDTLHDIANNFSGETKPSLSADASSLLMLT</sequence>
<dbReference type="Pfam" id="PF14291">
    <property type="entry name" value="DUF4371"/>
    <property type="match status" value="1"/>
</dbReference>
<dbReference type="InterPro" id="IPR012337">
    <property type="entry name" value="RNaseH-like_sf"/>
</dbReference>
<evidence type="ECO:0000259" key="1">
    <source>
        <dbReference type="Pfam" id="PF14291"/>
    </source>
</evidence>
<comment type="caution">
    <text evidence="2">The sequence shown here is derived from an EMBL/GenBank/DDBJ whole genome shotgun (WGS) entry which is preliminary data.</text>
</comment>
<evidence type="ECO:0000313" key="2">
    <source>
        <dbReference type="EMBL" id="CAB3991276.1"/>
    </source>
</evidence>
<dbReference type="PANTHER" id="PTHR45749:SF21">
    <property type="entry name" value="DUF4371 DOMAIN-CONTAINING PROTEIN"/>
    <property type="match status" value="1"/>
</dbReference>
<dbReference type="EMBL" id="CACRXK020001818">
    <property type="protein sequence ID" value="CAB3991276.1"/>
    <property type="molecule type" value="Genomic_DNA"/>
</dbReference>
<reference evidence="2" key="1">
    <citation type="submission" date="2020-04" db="EMBL/GenBank/DDBJ databases">
        <authorList>
            <person name="Alioto T."/>
            <person name="Alioto T."/>
            <person name="Gomez Garrido J."/>
        </authorList>
    </citation>
    <scope>NUCLEOTIDE SEQUENCE</scope>
    <source>
        <strain evidence="2">A484AB</strain>
    </source>
</reference>
<dbReference type="PANTHER" id="PTHR45749">
    <property type="match status" value="1"/>
</dbReference>
<dbReference type="Proteomes" id="UP001152795">
    <property type="component" value="Unassembled WGS sequence"/>
</dbReference>
<keyword evidence="3" id="KW-1185">Reference proteome</keyword>
<dbReference type="InterPro" id="IPR025398">
    <property type="entry name" value="DUF4371"/>
</dbReference>
<feature type="domain" description="DUF4371" evidence="1">
    <location>
        <begin position="101"/>
        <end position="221"/>
    </location>
</feature>
<gene>
    <name evidence="2" type="ORF">PACLA_8A030557</name>
</gene>